<name>A0ABT5BVU8_9BACT</name>
<organism evidence="1 2">
    <name type="scientific">Sorangium atrum</name>
    <dbReference type="NCBI Taxonomy" id="2995308"/>
    <lineage>
        <taxon>Bacteria</taxon>
        <taxon>Pseudomonadati</taxon>
        <taxon>Myxococcota</taxon>
        <taxon>Polyangia</taxon>
        <taxon>Polyangiales</taxon>
        <taxon>Polyangiaceae</taxon>
        <taxon>Sorangium</taxon>
    </lineage>
</organism>
<sequence length="368" mass="41740">MKHSVTELLDIVYRYYPRGVGITDDVDEQLRNKTEEHARLVAARIQASKDERWHAMRRRIGERFPGMLTDQSLHLHSGGCDGCYSFTINLPQSAGRALSFEVSFLAPYYIIHSPRTIEIVKELRDSFTVSFRGMLFIVSRSPLDPWLISNPDHESPRTVTITRRYVTFDLSPDEQPYADWIAHEIEATFGCERMPPEVGTVLVPEVATNLRIPGEVRLYDCLFSDRYTWVKPSPSEVPAPRAKVDESSLTDRFVAVLTVLRAHHQIGLTLRWPAMVRRLPESDRQSAAVFLSASTDGFLHKDKMLEELARMRSHDESPETLRAMAAKRELEALVTSWDGDGEPAAAMVAWASRFLASWPFDPRPGASS</sequence>
<dbReference type="EMBL" id="JAQNDK010000001">
    <property type="protein sequence ID" value="MDC0678270.1"/>
    <property type="molecule type" value="Genomic_DNA"/>
</dbReference>
<comment type="caution">
    <text evidence="1">The sequence shown here is derived from an EMBL/GenBank/DDBJ whole genome shotgun (WGS) entry which is preliminary data.</text>
</comment>
<proteinExistence type="predicted"/>
<accession>A0ABT5BVU8</accession>
<dbReference type="Proteomes" id="UP001217485">
    <property type="component" value="Unassembled WGS sequence"/>
</dbReference>
<evidence type="ECO:0000313" key="2">
    <source>
        <dbReference type="Proteomes" id="UP001217485"/>
    </source>
</evidence>
<gene>
    <name evidence="1" type="ORF">POL72_11040</name>
</gene>
<dbReference type="RefSeq" id="WP_272095062.1">
    <property type="nucleotide sequence ID" value="NZ_JAQNDK010000001.1"/>
</dbReference>
<reference evidence="1 2" key="1">
    <citation type="submission" date="2023-01" db="EMBL/GenBank/DDBJ databases">
        <title>Minimal conservation of predation-associated metabolite biosynthetic gene clusters underscores biosynthetic potential of Myxococcota including descriptions for ten novel species: Archangium lansinium sp. nov., Myxococcus landrumus sp. nov., Nannocystis bai.</title>
        <authorList>
            <person name="Ahearne A."/>
            <person name="Stevens C."/>
            <person name="Dowd S."/>
        </authorList>
    </citation>
    <scope>NUCLEOTIDE SEQUENCE [LARGE SCALE GENOMIC DNA]</scope>
    <source>
        <strain evidence="1 2">WIWO2</strain>
    </source>
</reference>
<keyword evidence="2" id="KW-1185">Reference proteome</keyword>
<protein>
    <submittedName>
        <fullName evidence="1">Uncharacterized protein</fullName>
    </submittedName>
</protein>
<evidence type="ECO:0000313" key="1">
    <source>
        <dbReference type="EMBL" id="MDC0678270.1"/>
    </source>
</evidence>